<evidence type="ECO:0000313" key="2">
    <source>
        <dbReference type="Proteomes" id="UP000199589"/>
    </source>
</evidence>
<accession>A0A1I3YSN2</accession>
<gene>
    <name evidence="1" type="ORF">SAMN04488569_102422</name>
</gene>
<dbReference type="InterPro" id="IPR029063">
    <property type="entry name" value="SAM-dependent_MTases_sf"/>
</dbReference>
<dbReference type="PANTHER" id="PTHR38451">
    <property type="entry name" value="TRNA (ADENINE(22)-N(1))-METHYLTRANSFERASE"/>
    <property type="match status" value="1"/>
</dbReference>
<dbReference type="OrthoDB" id="5881184at2"/>
<dbReference type="Gene3D" id="1.10.287.1890">
    <property type="match status" value="1"/>
</dbReference>
<keyword evidence="1" id="KW-0489">Methyltransferase</keyword>
<reference evidence="2" key="1">
    <citation type="submission" date="2016-10" db="EMBL/GenBank/DDBJ databases">
        <authorList>
            <person name="Varghese N."/>
            <person name="Submissions S."/>
        </authorList>
    </citation>
    <scope>NUCLEOTIDE SEQUENCE [LARGE SCALE GENOMIC DNA]</scope>
    <source>
        <strain evidence="2">DSM 16108</strain>
    </source>
</reference>
<dbReference type="InterPro" id="IPR006901">
    <property type="entry name" value="TrmK"/>
</dbReference>
<dbReference type="RefSeq" id="WP_072694937.1">
    <property type="nucleotide sequence ID" value="NZ_FOSJ01000024.1"/>
</dbReference>
<keyword evidence="1" id="KW-0808">Transferase</keyword>
<dbReference type="Gene3D" id="3.40.50.150">
    <property type="entry name" value="Vaccinia Virus protein VP39"/>
    <property type="match status" value="1"/>
</dbReference>
<dbReference type="AlphaFoldDB" id="A0A1I3YSN2"/>
<evidence type="ECO:0000313" key="1">
    <source>
        <dbReference type="EMBL" id="SFK34241.1"/>
    </source>
</evidence>
<keyword evidence="2" id="KW-1185">Reference proteome</keyword>
<organism evidence="1 2">
    <name type="scientific">Marinilactibacillus piezotolerans</name>
    <dbReference type="NCBI Taxonomy" id="258723"/>
    <lineage>
        <taxon>Bacteria</taxon>
        <taxon>Bacillati</taxon>
        <taxon>Bacillota</taxon>
        <taxon>Bacilli</taxon>
        <taxon>Lactobacillales</taxon>
        <taxon>Carnobacteriaceae</taxon>
        <taxon>Marinilactibacillus</taxon>
    </lineage>
</organism>
<sequence length="233" mass="26723">MESIQLSKRLEQVAAYIQPGARLADIGSDHAYLPCALAQKKLINWAVAGEVVKGPYNKAKKEVSYRKLENKIEVRLGDGLEVIHSDDRIDTVTICGMGGTLIRDILQRGVNNEVLSRKEKLILQPNVGEKTLRTFLMNNQYKIINEEILEENDKIYEIIVAIPTDETIQYSELELTFGPVLLMNSSSIFKLKWTRELEKLFYIKEELKKSKEVNSIKLNRLDQEIDQITEMIK</sequence>
<proteinExistence type="predicted"/>
<name>A0A1I3YSN2_9LACT</name>
<dbReference type="SUPFAM" id="SSF53335">
    <property type="entry name" value="S-adenosyl-L-methionine-dependent methyltransferases"/>
    <property type="match status" value="1"/>
</dbReference>
<protein>
    <submittedName>
        <fullName evidence="1">tRNA (Adenine22-N1)-methyltransferase</fullName>
    </submittedName>
</protein>
<dbReference type="PIRSF" id="PIRSF018637">
    <property type="entry name" value="TrmK"/>
    <property type="match status" value="1"/>
</dbReference>
<dbReference type="GO" id="GO:0160105">
    <property type="term" value="F:tRNA (adenine(22)-N1)-methyltransferase activity"/>
    <property type="evidence" value="ECO:0007669"/>
    <property type="project" value="InterPro"/>
</dbReference>
<dbReference type="GO" id="GO:0032259">
    <property type="term" value="P:methylation"/>
    <property type="evidence" value="ECO:0007669"/>
    <property type="project" value="UniProtKB-KW"/>
</dbReference>
<dbReference type="EMBL" id="FOSJ01000024">
    <property type="protein sequence ID" value="SFK34241.1"/>
    <property type="molecule type" value="Genomic_DNA"/>
</dbReference>
<dbReference type="Proteomes" id="UP000199589">
    <property type="component" value="Unassembled WGS sequence"/>
</dbReference>
<dbReference type="Pfam" id="PF04816">
    <property type="entry name" value="TrmK"/>
    <property type="match status" value="1"/>
</dbReference>
<dbReference type="PANTHER" id="PTHR38451:SF1">
    <property type="entry name" value="TRNA (ADENINE(22)-N(1))-METHYLTRANSFERASE"/>
    <property type="match status" value="1"/>
</dbReference>